<dbReference type="InterPro" id="IPR017748">
    <property type="entry name" value="TagF"/>
</dbReference>
<dbReference type="Pfam" id="PF09867">
    <property type="entry name" value="TagF_N"/>
    <property type="match status" value="1"/>
</dbReference>
<gene>
    <name evidence="1" type="ORF">SAMN04488056_11432</name>
</gene>
<reference evidence="1 2" key="1">
    <citation type="submission" date="2016-10" db="EMBL/GenBank/DDBJ databases">
        <authorList>
            <person name="de Groot N.N."/>
        </authorList>
    </citation>
    <scope>NUCLEOTIDE SEQUENCE [LARGE SCALE GENOMIC DNA]</scope>
    <source>
        <strain evidence="1 2">CGMCC 1.9157</strain>
    </source>
</reference>
<evidence type="ECO:0000313" key="2">
    <source>
        <dbReference type="Proteomes" id="UP000199236"/>
    </source>
</evidence>
<organism evidence="1 2">
    <name type="scientific">Cohaesibacter marisflavi</name>
    <dbReference type="NCBI Taxonomy" id="655353"/>
    <lineage>
        <taxon>Bacteria</taxon>
        <taxon>Pseudomonadati</taxon>
        <taxon>Pseudomonadota</taxon>
        <taxon>Alphaproteobacteria</taxon>
        <taxon>Hyphomicrobiales</taxon>
        <taxon>Cohaesibacteraceae</taxon>
    </lineage>
</organism>
<dbReference type="OrthoDB" id="9801841at2"/>
<keyword evidence="2" id="KW-1185">Reference proteome</keyword>
<dbReference type="STRING" id="655353.SAMN04488056_11432"/>
<dbReference type="RefSeq" id="WP_090075030.1">
    <property type="nucleotide sequence ID" value="NZ_FOVR01000014.1"/>
</dbReference>
<accession>A0A1I5KJC7</accession>
<dbReference type="AlphaFoldDB" id="A0A1I5KJC7"/>
<sequence>MPEFSVTTKAAVGWYGKVPCVGDFVRSGLSPGFVQSWDHWLQGLMITGRETLQNQWQACYMSAPIWRFALPAGICGSHSVAGLVMPSVDRVGRQFPLCLAEEADDPAGDLYKRLLPAMPMLEDVALAMLEETAKLDLLQQIPQRLPSEESAFSIPEPSLQKSRLPCHFTGSEEEALAAMAQHDQATLWISSVDEDNRILLTPQMPSGSEMAHAIFDLNAPIWNKRA</sequence>
<dbReference type="EMBL" id="FOVR01000014">
    <property type="protein sequence ID" value="SFO84987.1"/>
    <property type="molecule type" value="Genomic_DNA"/>
</dbReference>
<name>A0A1I5KJC7_9HYPH</name>
<proteinExistence type="predicted"/>
<protein>
    <submittedName>
        <fullName evidence="1">Type VI secretion system protein ImpM</fullName>
    </submittedName>
</protein>
<dbReference type="NCBIfam" id="TIGR03373">
    <property type="entry name" value="VI_minor_4"/>
    <property type="match status" value="1"/>
</dbReference>
<dbReference type="Proteomes" id="UP000199236">
    <property type="component" value="Unassembled WGS sequence"/>
</dbReference>
<evidence type="ECO:0000313" key="1">
    <source>
        <dbReference type="EMBL" id="SFO84987.1"/>
    </source>
</evidence>
<dbReference type="Gene3D" id="3.40.1730.10">
    <property type="entry name" value="pa0076 domain"/>
    <property type="match status" value="1"/>
</dbReference>
<dbReference type="InterPro" id="IPR038225">
    <property type="entry name" value="TagF_sf"/>
</dbReference>